<keyword evidence="2" id="KW-1185">Reference proteome</keyword>
<dbReference type="Proteomes" id="UP000030101">
    <property type="component" value="Unassembled WGS sequence"/>
</dbReference>
<name>A0ABR4XNS4_9PORP</name>
<accession>A0ABR4XNS4</accession>
<dbReference type="EMBL" id="JQZV01000001">
    <property type="protein sequence ID" value="KGN93663.1"/>
    <property type="molecule type" value="Genomic_DNA"/>
</dbReference>
<protein>
    <submittedName>
        <fullName evidence="1">Uncharacterized protein</fullName>
    </submittedName>
</protein>
<reference evidence="1 2" key="1">
    <citation type="submission" date="2014-08" db="EMBL/GenBank/DDBJ databases">
        <title>Porphyromonas canoris strain:OH2762 Genome sequencing.</title>
        <authorList>
            <person name="Wallis C."/>
            <person name="Deusch O."/>
            <person name="O'Flynn C."/>
            <person name="Davis I."/>
            <person name="Jospin G."/>
            <person name="Darling A.E."/>
            <person name="Coil D.A."/>
            <person name="Alexiev A."/>
            <person name="Horsfall A."/>
            <person name="Kirkwood N."/>
            <person name="Harris S."/>
            <person name="Eisen J.A."/>
        </authorList>
    </citation>
    <scope>NUCLEOTIDE SEQUENCE [LARGE SCALE GENOMIC DNA]</scope>
    <source>
        <strain evidence="2">COT-108 OH2762</strain>
    </source>
</reference>
<evidence type="ECO:0000313" key="1">
    <source>
        <dbReference type="EMBL" id="KGN93663.1"/>
    </source>
</evidence>
<evidence type="ECO:0000313" key="2">
    <source>
        <dbReference type="Proteomes" id="UP000030101"/>
    </source>
</evidence>
<organism evidence="1 2">
    <name type="scientific">Porphyromonas canoris</name>
    <dbReference type="NCBI Taxonomy" id="36875"/>
    <lineage>
        <taxon>Bacteria</taxon>
        <taxon>Pseudomonadati</taxon>
        <taxon>Bacteroidota</taxon>
        <taxon>Bacteroidia</taxon>
        <taxon>Bacteroidales</taxon>
        <taxon>Porphyromonadaceae</taxon>
        <taxon>Porphyromonas</taxon>
    </lineage>
</organism>
<comment type="caution">
    <text evidence="1">The sequence shown here is derived from an EMBL/GenBank/DDBJ whole genome shotgun (WGS) entry which is preliminary data.</text>
</comment>
<gene>
    <name evidence="1" type="ORF">HQ43_00575</name>
</gene>
<sequence length="236" mass="27985">MKSSERFEELLQEHERNLFLIPSHQLIYPLSEEIDREALSSKLRREYDLYTGRSYSDLVANAQNALDSADYNRASILFQQLVRSDSFPSLKWRASLIGWDVANRTGDRTTEKYFLKKLSFIPFSWEIRAIAGYQQHGKKKRLCPPYVSDRSEESRAYFYIEQLAKSENDSITFLSLWRKDFRETEPALAGKKRDLFGAVSLFSLSAVRDREKEIEKFRSVWGEIFEEDNWFRQYKR</sequence>
<proteinExistence type="predicted"/>